<name>A0A1V4AGM3_9ACTN</name>
<comment type="similarity">
    <text evidence="1">Belongs to the ROK (NagC/XylR) family.</text>
</comment>
<evidence type="ECO:0000313" key="2">
    <source>
        <dbReference type="EMBL" id="OON82825.1"/>
    </source>
</evidence>
<dbReference type="SUPFAM" id="SSF53067">
    <property type="entry name" value="Actin-like ATPase domain"/>
    <property type="match status" value="1"/>
</dbReference>
<proteinExistence type="inferred from homology"/>
<evidence type="ECO:0000256" key="1">
    <source>
        <dbReference type="ARBA" id="ARBA00006479"/>
    </source>
</evidence>
<comment type="caution">
    <text evidence="2">The sequence shown here is derived from an EMBL/GenBank/DDBJ whole genome shotgun (WGS) entry which is preliminary data.</text>
</comment>
<dbReference type="Gene3D" id="3.30.420.40">
    <property type="match status" value="2"/>
</dbReference>
<accession>A0A1V4AGM3</accession>
<keyword evidence="2" id="KW-0808">Transferase</keyword>
<protein>
    <submittedName>
        <fullName evidence="2">Sugar kinase</fullName>
    </submittedName>
</protein>
<dbReference type="InterPro" id="IPR049874">
    <property type="entry name" value="ROK_cs"/>
</dbReference>
<dbReference type="PANTHER" id="PTHR18964:SF169">
    <property type="entry name" value="N-ACETYLMANNOSAMINE KINASE"/>
    <property type="match status" value="1"/>
</dbReference>
<dbReference type="STRING" id="83656.B1H18_01955"/>
<organism evidence="2 3">
    <name type="scientific">Streptomyces tsukubensis</name>
    <dbReference type="NCBI Taxonomy" id="83656"/>
    <lineage>
        <taxon>Bacteria</taxon>
        <taxon>Bacillati</taxon>
        <taxon>Actinomycetota</taxon>
        <taxon>Actinomycetes</taxon>
        <taxon>Kitasatosporales</taxon>
        <taxon>Streptomycetaceae</taxon>
        <taxon>Streptomyces</taxon>
    </lineage>
</organism>
<dbReference type="EMBL" id="MVFC01000001">
    <property type="protein sequence ID" value="OON82825.1"/>
    <property type="molecule type" value="Genomic_DNA"/>
</dbReference>
<dbReference type="PROSITE" id="PS01125">
    <property type="entry name" value="ROK"/>
    <property type="match status" value="1"/>
</dbReference>
<dbReference type="AlphaFoldDB" id="A0A1V4AGM3"/>
<reference evidence="2 3" key="1">
    <citation type="submission" date="2017-02" db="EMBL/GenBank/DDBJ databases">
        <title>Draft Genome Sequence of Streptomyces tsukubaensis F601, a Producer of the immunosuppressant tacrolimus FK506.</title>
        <authorList>
            <person name="Zong G."/>
            <person name="Zhong C."/>
            <person name="Fu J."/>
            <person name="Qin R."/>
            <person name="Cao G."/>
        </authorList>
    </citation>
    <scope>NUCLEOTIDE SEQUENCE [LARGE SCALE GENOMIC DNA]</scope>
    <source>
        <strain evidence="2 3">F601</strain>
    </source>
</reference>
<dbReference type="Pfam" id="PF00480">
    <property type="entry name" value="ROK"/>
    <property type="match status" value="1"/>
</dbReference>
<sequence>MIGLDLGGTKIAASLVGADGTVLTRHTRPTPAGEGAEKVLDALAEAARAADPQDVAAAVGVAAAGVIDPVRGVVTSATDALPGWAGTRLADGLSSRLGSPVACDNDVRAAAYPELLAAGPDASLLYAAVGTGIGGAVAADGRMLHGAGGLAGHLGHLASPEAEGLPCTCGSTGHLEAVASGPAITALYRRRSGRTATRLEEVAGRAADGDRQARDAIVTGARATGRILGGLANTLAPHRVVVGGGVPRIGRLYQDALADAFTAELMAPLHGLLPTAPLSGPDAAVLGAVHLVRILPLHHPGAHQ</sequence>
<evidence type="ECO:0000313" key="3">
    <source>
        <dbReference type="Proteomes" id="UP000190539"/>
    </source>
</evidence>
<dbReference type="Proteomes" id="UP000190539">
    <property type="component" value="Unassembled WGS sequence"/>
</dbReference>
<dbReference type="GO" id="GO:0016301">
    <property type="term" value="F:kinase activity"/>
    <property type="evidence" value="ECO:0007669"/>
    <property type="project" value="UniProtKB-KW"/>
</dbReference>
<keyword evidence="2" id="KW-0418">Kinase</keyword>
<dbReference type="PANTHER" id="PTHR18964">
    <property type="entry name" value="ROK (REPRESSOR, ORF, KINASE) FAMILY"/>
    <property type="match status" value="1"/>
</dbReference>
<keyword evidence="3" id="KW-1185">Reference proteome</keyword>
<gene>
    <name evidence="2" type="ORF">B1H18_01955</name>
</gene>
<dbReference type="InterPro" id="IPR000600">
    <property type="entry name" value="ROK"/>
</dbReference>
<dbReference type="InterPro" id="IPR043129">
    <property type="entry name" value="ATPase_NBD"/>
</dbReference>